<gene>
    <name evidence="5" type="ORF">Tsubulata_048191</name>
</gene>
<keyword evidence="2" id="KW-0479">Metal-binding</keyword>
<dbReference type="GO" id="GO:0004497">
    <property type="term" value="F:monooxygenase activity"/>
    <property type="evidence" value="ECO:0007669"/>
    <property type="project" value="InterPro"/>
</dbReference>
<feature type="transmembrane region" description="Helical" evidence="4">
    <location>
        <begin position="12"/>
        <end position="31"/>
    </location>
</feature>
<evidence type="ECO:0000256" key="4">
    <source>
        <dbReference type="SAM" id="Phobius"/>
    </source>
</evidence>
<keyword evidence="4" id="KW-1133">Transmembrane helix</keyword>
<evidence type="ECO:0000256" key="1">
    <source>
        <dbReference type="ARBA" id="ARBA00010617"/>
    </source>
</evidence>
<dbReference type="InterPro" id="IPR001128">
    <property type="entry name" value="Cyt_P450"/>
</dbReference>
<dbReference type="GO" id="GO:0005506">
    <property type="term" value="F:iron ion binding"/>
    <property type="evidence" value="ECO:0007669"/>
    <property type="project" value="InterPro"/>
</dbReference>
<dbReference type="Gene3D" id="1.10.630.10">
    <property type="entry name" value="Cytochrome P450"/>
    <property type="match status" value="1"/>
</dbReference>
<accession>A0A9Q0JFA8</accession>
<comment type="caution">
    <text evidence="5">The sequence shown here is derived from an EMBL/GenBank/DDBJ whole genome shotgun (WGS) entry which is preliminary data.</text>
</comment>
<keyword evidence="6" id="KW-1185">Reference proteome</keyword>
<organism evidence="5 6">
    <name type="scientific">Turnera subulata</name>
    <dbReference type="NCBI Taxonomy" id="218843"/>
    <lineage>
        <taxon>Eukaryota</taxon>
        <taxon>Viridiplantae</taxon>
        <taxon>Streptophyta</taxon>
        <taxon>Embryophyta</taxon>
        <taxon>Tracheophyta</taxon>
        <taxon>Spermatophyta</taxon>
        <taxon>Magnoliopsida</taxon>
        <taxon>eudicotyledons</taxon>
        <taxon>Gunneridae</taxon>
        <taxon>Pentapetalae</taxon>
        <taxon>rosids</taxon>
        <taxon>fabids</taxon>
        <taxon>Malpighiales</taxon>
        <taxon>Passifloraceae</taxon>
        <taxon>Turnera</taxon>
    </lineage>
</organism>
<keyword evidence="4" id="KW-0472">Membrane</keyword>
<dbReference type="Proteomes" id="UP001141552">
    <property type="component" value="Unassembled WGS sequence"/>
</dbReference>
<comment type="similarity">
    <text evidence="1">Belongs to the cytochrome P450 family.</text>
</comment>
<sequence>MDLVSTLSHPCFYYSLYLLLFICSTKWFFLVTSRSKDSPPSPSKLPIIGNIHQLGLYPHRSLQSLANRHGPVMLLHFGSAPTLIISSADAAKEIMRTHDIVFSNRPDSSIARKLLYDHKDLAQAPYGEYWRQMRSICVLQLLSERRVRSFRSIREEETALVTEKINKSSSSSLPVNLTELFGSLTNDVICRVAFGGKYNDGDSGRKFLKLLNEFGELLGVVNIADFIPWLGWINHLTGVNSRVDRVFEEFDRFFDEVVDTASRKIGGREEDQVNFVDVLLEIQRNSNTADNASMERDSIKAMILVRNCSIYTPMFFKCMSLFV</sequence>
<reference evidence="5" key="2">
    <citation type="journal article" date="2023" name="Plants (Basel)">
        <title>Annotation of the Turnera subulata (Passifloraceae) Draft Genome Reveals the S-Locus Evolved after the Divergence of Turneroideae from Passifloroideae in a Stepwise Manner.</title>
        <authorList>
            <person name="Henning P.M."/>
            <person name="Roalson E.H."/>
            <person name="Mir W."/>
            <person name="McCubbin A.G."/>
            <person name="Shore J.S."/>
        </authorList>
    </citation>
    <scope>NUCLEOTIDE SEQUENCE</scope>
    <source>
        <strain evidence="5">F60SS</strain>
    </source>
</reference>
<name>A0A9Q0JFA8_9ROSI</name>
<dbReference type="EMBL" id="JAKUCV010003529">
    <property type="protein sequence ID" value="KAJ4838530.1"/>
    <property type="molecule type" value="Genomic_DNA"/>
</dbReference>
<keyword evidence="3" id="KW-0408">Iron</keyword>
<dbReference type="OrthoDB" id="1470350at2759"/>
<protein>
    <recommendedName>
        <fullName evidence="7">Cytochrome P450</fullName>
    </recommendedName>
</protein>
<dbReference type="PRINTS" id="PR00463">
    <property type="entry name" value="EP450I"/>
</dbReference>
<dbReference type="AlphaFoldDB" id="A0A9Q0JFA8"/>
<dbReference type="PANTHER" id="PTHR47955">
    <property type="entry name" value="CYTOCHROME P450 FAMILY 71 PROTEIN"/>
    <property type="match status" value="1"/>
</dbReference>
<dbReference type="PANTHER" id="PTHR47955:SF15">
    <property type="entry name" value="CYTOCHROME P450 71A2-LIKE"/>
    <property type="match status" value="1"/>
</dbReference>
<evidence type="ECO:0000313" key="5">
    <source>
        <dbReference type="EMBL" id="KAJ4838530.1"/>
    </source>
</evidence>
<dbReference type="GO" id="GO:0020037">
    <property type="term" value="F:heme binding"/>
    <property type="evidence" value="ECO:0007669"/>
    <property type="project" value="InterPro"/>
</dbReference>
<dbReference type="InterPro" id="IPR002401">
    <property type="entry name" value="Cyt_P450_E_grp-I"/>
</dbReference>
<dbReference type="GO" id="GO:0016705">
    <property type="term" value="F:oxidoreductase activity, acting on paired donors, with incorporation or reduction of molecular oxygen"/>
    <property type="evidence" value="ECO:0007669"/>
    <property type="project" value="InterPro"/>
</dbReference>
<evidence type="ECO:0000256" key="2">
    <source>
        <dbReference type="ARBA" id="ARBA00022723"/>
    </source>
</evidence>
<evidence type="ECO:0000313" key="6">
    <source>
        <dbReference type="Proteomes" id="UP001141552"/>
    </source>
</evidence>
<proteinExistence type="inferred from homology"/>
<dbReference type="SUPFAM" id="SSF48264">
    <property type="entry name" value="Cytochrome P450"/>
    <property type="match status" value="1"/>
</dbReference>
<dbReference type="Pfam" id="PF00067">
    <property type="entry name" value="p450"/>
    <property type="match status" value="1"/>
</dbReference>
<keyword evidence="4" id="KW-0812">Transmembrane</keyword>
<reference evidence="5" key="1">
    <citation type="submission" date="2022-02" db="EMBL/GenBank/DDBJ databases">
        <authorList>
            <person name="Henning P.M."/>
            <person name="McCubbin A.G."/>
            <person name="Shore J.S."/>
        </authorList>
    </citation>
    <scope>NUCLEOTIDE SEQUENCE</scope>
    <source>
        <strain evidence="5">F60SS</strain>
        <tissue evidence="5">Leaves</tissue>
    </source>
</reference>
<evidence type="ECO:0000256" key="3">
    <source>
        <dbReference type="ARBA" id="ARBA00023004"/>
    </source>
</evidence>
<evidence type="ECO:0008006" key="7">
    <source>
        <dbReference type="Google" id="ProtNLM"/>
    </source>
</evidence>
<dbReference type="InterPro" id="IPR036396">
    <property type="entry name" value="Cyt_P450_sf"/>
</dbReference>